<reference evidence="2 3" key="1">
    <citation type="submission" date="2023-01" db="EMBL/GenBank/DDBJ databases">
        <title>Analysis of 21 Apiospora genomes using comparative genomics revels a genus with tremendous synthesis potential of carbohydrate active enzymes and secondary metabolites.</title>
        <authorList>
            <person name="Sorensen T."/>
        </authorList>
    </citation>
    <scope>NUCLEOTIDE SEQUENCE [LARGE SCALE GENOMIC DNA]</scope>
    <source>
        <strain evidence="2 3">CBS 135458</strain>
    </source>
</reference>
<name>A0ABR1TB14_9PEZI</name>
<feature type="region of interest" description="Disordered" evidence="1">
    <location>
        <begin position="14"/>
        <end position="34"/>
    </location>
</feature>
<evidence type="ECO:0000256" key="1">
    <source>
        <dbReference type="SAM" id="MobiDB-lite"/>
    </source>
</evidence>
<accession>A0ABR1TB14</accession>
<dbReference type="EMBL" id="JAQQWL010000012">
    <property type="protein sequence ID" value="KAK8043781.1"/>
    <property type="molecule type" value="Genomic_DNA"/>
</dbReference>
<dbReference type="RefSeq" id="XP_066710176.1">
    <property type="nucleotide sequence ID" value="XM_066864028.1"/>
</dbReference>
<organism evidence="2 3">
    <name type="scientific">Apiospora phragmitis</name>
    <dbReference type="NCBI Taxonomy" id="2905665"/>
    <lineage>
        <taxon>Eukaryota</taxon>
        <taxon>Fungi</taxon>
        <taxon>Dikarya</taxon>
        <taxon>Ascomycota</taxon>
        <taxon>Pezizomycotina</taxon>
        <taxon>Sordariomycetes</taxon>
        <taxon>Xylariomycetidae</taxon>
        <taxon>Amphisphaeriales</taxon>
        <taxon>Apiosporaceae</taxon>
        <taxon>Apiospora</taxon>
    </lineage>
</organism>
<sequence length="98" mass="10884">MSTWMISFFVEDAAKTTTSRARTEPASTSDGDLTTSFEIPESKSVWSLCSDRSGYMGIIDVNYRVAFTTKEGPGTGLYGKTGRGAVTESLYFKWRRCE</sequence>
<gene>
    <name evidence="2" type="ORF">PG994_012619</name>
</gene>
<dbReference type="Proteomes" id="UP001480595">
    <property type="component" value="Unassembled WGS sequence"/>
</dbReference>
<dbReference type="InterPro" id="IPR025649">
    <property type="entry name" value="DUF4360"/>
</dbReference>
<keyword evidence="3" id="KW-1185">Reference proteome</keyword>
<feature type="compositionally biased region" description="Polar residues" evidence="1">
    <location>
        <begin position="15"/>
        <end position="34"/>
    </location>
</feature>
<dbReference type="Pfam" id="PF14273">
    <property type="entry name" value="DUF4360"/>
    <property type="match status" value="1"/>
</dbReference>
<comment type="caution">
    <text evidence="2">The sequence shown here is derived from an EMBL/GenBank/DDBJ whole genome shotgun (WGS) entry which is preliminary data.</text>
</comment>
<protein>
    <submittedName>
        <fullName evidence="2">Uncharacterized protein</fullName>
    </submittedName>
</protein>
<evidence type="ECO:0000313" key="3">
    <source>
        <dbReference type="Proteomes" id="UP001480595"/>
    </source>
</evidence>
<evidence type="ECO:0000313" key="2">
    <source>
        <dbReference type="EMBL" id="KAK8043781.1"/>
    </source>
</evidence>
<proteinExistence type="predicted"/>
<dbReference type="GeneID" id="92097091"/>